<comment type="function">
    <text evidence="6">One of the primary rRNA binding proteins, it binds directly to 16S rRNA central domain where it helps coordinate assembly of the platform of the 30S subunit.</text>
</comment>
<evidence type="ECO:0000256" key="5">
    <source>
        <dbReference type="ARBA" id="ARBA00046740"/>
    </source>
</evidence>
<reference evidence="7 8" key="1">
    <citation type="submission" date="2016-01" db="EMBL/GenBank/DDBJ databases">
        <title>High potential of lignocellulose degradation of a new Verrucomicrobia species.</title>
        <authorList>
            <person name="Wang Y."/>
            <person name="Shi Y."/>
            <person name="Qiu Z."/>
            <person name="Liu S."/>
            <person name="Yang H."/>
        </authorList>
    </citation>
    <scope>NUCLEOTIDE SEQUENCE [LARGE SCALE GENOMIC DNA]</scope>
    <source>
        <strain evidence="7 8">TSB47</strain>
    </source>
</reference>
<dbReference type="Gene3D" id="3.30.1490.10">
    <property type="match status" value="1"/>
</dbReference>
<evidence type="ECO:0000256" key="3">
    <source>
        <dbReference type="ARBA" id="ARBA00023274"/>
    </source>
</evidence>
<dbReference type="GO" id="GO:0019843">
    <property type="term" value="F:rRNA binding"/>
    <property type="evidence" value="ECO:0007669"/>
    <property type="project" value="UniProtKB-UniRule"/>
</dbReference>
<dbReference type="GO" id="GO:0006412">
    <property type="term" value="P:translation"/>
    <property type="evidence" value="ECO:0007669"/>
    <property type="project" value="UniProtKB-UniRule"/>
</dbReference>
<dbReference type="GO" id="GO:1990904">
    <property type="term" value="C:ribonucleoprotein complex"/>
    <property type="evidence" value="ECO:0007669"/>
    <property type="project" value="UniProtKB-KW"/>
</dbReference>
<keyword evidence="6" id="KW-0699">rRNA-binding</keyword>
<dbReference type="Proteomes" id="UP000078486">
    <property type="component" value="Unassembled WGS sequence"/>
</dbReference>
<dbReference type="PANTHER" id="PTHR11758">
    <property type="entry name" value="40S RIBOSOMAL PROTEIN S15A"/>
    <property type="match status" value="1"/>
</dbReference>
<evidence type="ECO:0000313" key="8">
    <source>
        <dbReference type="Proteomes" id="UP000078486"/>
    </source>
</evidence>
<name>A0A178IKC2_9BACT</name>
<dbReference type="GO" id="GO:0005840">
    <property type="term" value="C:ribosome"/>
    <property type="evidence" value="ECO:0007669"/>
    <property type="project" value="UniProtKB-KW"/>
</dbReference>
<comment type="caution">
    <text evidence="7">The sequence shown here is derived from an EMBL/GenBank/DDBJ whole genome shotgun (WGS) entry which is preliminary data.</text>
</comment>
<organism evidence="7 8">
    <name type="scientific">Termitidicoccus mucosus</name>
    <dbReference type="NCBI Taxonomy" id="1184151"/>
    <lineage>
        <taxon>Bacteria</taxon>
        <taxon>Pseudomonadati</taxon>
        <taxon>Verrucomicrobiota</taxon>
        <taxon>Opitutia</taxon>
        <taxon>Opitutales</taxon>
        <taxon>Opitutaceae</taxon>
        <taxon>Termitidicoccus</taxon>
    </lineage>
</organism>
<dbReference type="InterPro" id="IPR000630">
    <property type="entry name" value="Ribosomal_uS8"/>
</dbReference>
<dbReference type="AlphaFoldDB" id="A0A178IKC2"/>
<dbReference type="HAMAP" id="MF_01302_B">
    <property type="entry name" value="Ribosomal_uS8_B"/>
    <property type="match status" value="1"/>
</dbReference>
<keyword evidence="3 6" id="KW-0687">Ribonucleoprotein</keyword>
<proteinExistence type="inferred from homology"/>
<dbReference type="STRING" id="1184151.AW736_10225"/>
<dbReference type="SUPFAM" id="SSF56047">
    <property type="entry name" value="Ribosomal protein S8"/>
    <property type="match status" value="1"/>
</dbReference>
<evidence type="ECO:0000256" key="4">
    <source>
        <dbReference type="ARBA" id="ARBA00035258"/>
    </source>
</evidence>
<evidence type="ECO:0000256" key="6">
    <source>
        <dbReference type="HAMAP-Rule" id="MF_01302"/>
    </source>
</evidence>
<keyword evidence="2 6" id="KW-0689">Ribosomal protein</keyword>
<evidence type="ECO:0000256" key="2">
    <source>
        <dbReference type="ARBA" id="ARBA00022980"/>
    </source>
</evidence>
<dbReference type="FunFam" id="3.30.1490.10:FF:000001">
    <property type="entry name" value="30S ribosomal protein S8"/>
    <property type="match status" value="1"/>
</dbReference>
<dbReference type="InterPro" id="IPR035987">
    <property type="entry name" value="Ribosomal_uS8_sf"/>
</dbReference>
<dbReference type="EMBL" id="LRRQ01000075">
    <property type="protein sequence ID" value="OAM90141.1"/>
    <property type="molecule type" value="Genomic_DNA"/>
</dbReference>
<dbReference type="GO" id="GO:0005737">
    <property type="term" value="C:cytoplasm"/>
    <property type="evidence" value="ECO:0007669"/>
    <property type="project" value="UniProtKB-ARBA"/>
</dbReference>
<keyword evidence="6" id="KW-0694">RNA-binding</keyword>
<dbReference type="Pfam" id="PF00410">
    <property type="entry name" value="Ribosomal_S8"/>
    <property type="match status" value="1"/>
</dbReference>
<dbReference type="Gene3D" id="3.30.1370.30">
    <property type="match status" value="1"/>
</dbReference>
<comment type="similarity">
    <text evidence="1 6">Belongs to the universal ribosomal protein uS8 family.</text>
</comment>
<dbReference type="GO" id="GO:0003735">
    <property type="term" value="F:structural constituent of ribosome"/>
    <property type="evidence" value="ECO:0007669"/>
    <property type="project" value="InterPro"/>
</dbReference>
<evidence type="ECO:0000313" key="7">
    <source>
        <dbReference type="EMBL" id="OAM90141.1"/>
    </source>
</evidence>
<accession>A0A178IKC2</accession>
<keyword evidence="8" id="KW-1185">Reference proteome</keyword>
<gene>
    <name evidence="6" type="primary">rpsH</name>
    <name evidence="7" type="ORF">AW736_10225</name>
</gene>
<sequence length="130" mass="14092">MTDPISDFLTRLRNASKAGLAECVSPHSKYKEAIASILKNEGYVTGYTTGADKQGHKTLVVTMKYVASAPALTNLSRISTPGRRLYCGYDDIPRVLNGLGIAILSTSKGVLTDKDCRRQKLGGELVCNVW</sequence>
<comment type="subunit">
    <text evidence="5 6">Part of the 30S ribosomal subunit. Contacts proteins S5 and S12.</text>
</comment>
<protein>
    <recommendedName>
        <fullName evidence="4 6">Small ribosomal subunit protein uS8</fullName>
    </recommendedName>
</protein>
<dbReference type="NCBIfam" id="NF001109">
    <property type="entry name" value="PRK00136.1"/>
    <property type="match status" value="1"/>
</dbReference>
<evidence type="ECO:0000256" key="1">
    <source>
        <dbReference type="ARBA" id="ARBA00006471"/>
    </source>
</evidence>
<dbReference type="RefSeq" id="WP_068770169.1">
    <property type="nucleotide sequence ID" value="NZ_CP109796.1"/>
</dbReference>
<dbReference type="OrthoDB" id="9802617at2"/>